<proteinExistence type="predicted"/>
<keyword evidence="2" id="KW-1185">Reference proteome</keyword>
<evidence type="ECO:0008006" key="3">
    <source>
        <dbReference type="Google" id="ProtNLM"/>
    </source>
</evidence>
<sequence>MIFFLGLQVRLDSSGILIHQSNVVDDILAKFKFDDCKAANTPMATRPVMTFDEDGTAVDHTLYRSMISSLIYLTASRPDIMFVGCQCARYQANPKLSHLHAVKRIFRYLKGRPRLGLWYNLVYFAYAQI</sequence>
<dbReference type="PANTHER" id="PTHR11439">
    <property type="entry name" value="GAG-POL-RELATED RETROTRANSPOSON"/>
    <property type="match status" value="1"/>
</dbReference>
<dbReference type="Proteomes" id="UP000326396">
    <property type="component" value="Linkage Group LG9"/>
</dbReference>
<protein>
    <recommendedName>
        <fullName evidence="3">Reverse transcriptase Ty1/copia-type domain-containing protein</fullName>
    </recommendedName>
</protein>
<dbReference type="AlphaFoldDB" id="A0A5N6LLU6"/>
<accession>A0A5N6LLU6</accession>
<evidence type="ECO:0000313" key="1">
    <source>
        <dbReference type="EMBL" id="KAD2393200.1"/>
    </source>
</evidence>
<dbReference type="OrthoDB" id="1715131at2759"/>
<dbReference type="EMBL" id="SZYD01000019">
    <property type="protein sequence ID" value="KAD2393200.1"/>
    <property type="molecule type" value="Genomic_DNA"/>
</dbReference>
<dbReference type="PANTHER" id="PTHR11439:SF495">
    <property type="entry name" value="REVERSE TRANSCRIPTASE, RNA-DEPENDENT DNA POLYMERASE-RELATED"/>
    <property type="match status" value="1"/>
</dbReference>
<gene>
    <name evidence="1" type="ORF">E3N88_40177</name>
</gene>
<comment type="caution">
    <text evidence="1">The sequence shown here is derived from an EMBL/GenBank/DDBJ whole genome shotgun (WGS) entry which is preliminary data.</text>
</comment>
<reference evidence="1 2" key="1">
    <citation type="submission" date="2019-05" db="EMBL/GenBank/DDBJ databases">
        <title>Mikania micrantha, genome provides insights into the molecular mechanism of rapid growth.</title>
        <authorList>
            <person name="Liu B."/>
        </authorList>
    </citation>
    <scope>NUCLEOTIDE SEQUENCE [LARGE SCALE GENOMIC DNA]</scope>
    <source>
        <strain evidence="1">NLD-2019</strain>
        <tissue evidence="1">Leaf</tissue>
    </source>
</reference>
<evidence type="ECO:0000313" key="2">
    <source>
        <dbReference type="Proteomes" id="UP000326396"/>
    </source>
</evidence>
<name>A0A5N6LLU6_9ASTR</name>
<organism evidence="1 2">
    <name type="scientific">Mikania micrantha</name>
    <name type="common">bitter vine</name>
    <dbReference type="NCBI Taxonomy" id="192012"/>
    <lineage>
        <taxon>Eukaryota</taxon>
        <taxon>Viridiplantae</taxon>
        <taxon>Streptophyta</taxon>
        <taxon>Embryophyta</taxon>
        <taxon>Tracheophyta</taxon>
        <taxon>Spermatophyta</taxon>
        <taxon>Magnoliopsida</taxon>
        <taxon>eudicotyledons</taxon>
        <taxon>Gunneridae</taxon>
        <taxon>Pentapetalae</taxon>
        <taxon>asterids</taxon>
        <taxon>campanulids</taxon>
        <taxon>Asterales</taxon>
        <taxon>Asteraceae</taxon>
        <taxon>Asteroideae</taxon>
        <taxon>Heliantheae alliance</taxon>
        <taxon>Eupatorieae</taxon>
        <taxon>Mikania</taxon>
    </lineage>
</organism>